<evidence type="ECO:0008006" key="4">
    <source>
        <dbReference type="Google" id="ProtNLM"/>
    </source>
</evidence>
<dbReference type="Gene3D" id="3.40.50.1820">
    <property type="entry name" value="alpha/beta hydrolase"/>
    <property type="match status" value="1"/>
</dbReference>
<dbReference type="Pfam" id="PF02089">
    <property type="entry name" value="Palm_thioest"/>
    <property type="match status" value="1"/>
</dbReference>
<evidence type="ECO:0000313" key="2">
    <source>
        <dbReference type="EMBL" id="EYU19276.1"/>
    </source>
</evidence>
<name>A0A022PTZ8_ERYGU</name>
<dbReference type="GO" id="GO:0016787">
    <property type="term" value="F:hydrolase activity"/>
    <property type="evidence" value="ECO:0007669"/>
    <property type="project" value="UniProtKB-KW"/>
</dbReference>
<dbReference type="EMBL" id="KI632299">
    <property type="protein sequence ID" value="EYU19276.1"/>
    <property type="molecule type" value="Genomic_DNA"/>
</dbReference>
<dbReference type="Proteomes" id="UP000030748">
    <property type="component" value="Unassembled WGS sequence"/>
</dbReference>
<dbReference type="PANTHER" id="PTHR11247">
    <property type="entry name" value="PALMITOYL-PROTEIN THIOESTERASE/DOLICHYLDIPHOSPHATASE 1"/>
    <property type="match status" value="1"/>
</dbReference>
<sequence>MKELSKGYNIVGLSQGTLIGRGIIEFCEEAPPVNNFISIGGPQAGIASVPHSSV</sequence>
<proteinExistence type="predicted"/>
<reference evidence="2 3" key="1">
    <citation type="journal article" date="2013" name="Proc. Natl. Acad. Sci. U.S.A.">
        <title>Fine-scale variation in meiotic recombination in Mimulus inferred from population shotgun sequencing.</title>
        <authorList>
            <person name="Hellsten U."/>
            <person name="Wright K.M."/>
            <person name="Jenkins J."/>
            <person name="Shu S."/>
            <person name="Yuan Y."/>
            <person name="Wessler S.R."/>
            <person name="Schmutz J."/>
            <person name="Willis J.H."/>
            <person name="Rokhsar D.S."/>
        </authorList>
    </citation>
    <scope>NUCLEOTIDE SEQUENCE [LARGE SCALE GENOMIC DNA]</scope>
    <source>
        <strain evidence="3">cv. DUN x IM62</strain>
    </source>
</reference>
<accession>A0A022PTZ8</accession>
<dbReference type="InterPro" id="IPR029058">
    <property type="entry name" value="AB_hydrolase_fold"/>
</dbReference>
<evidence type="ECO:0000256" key="1">
    <source>
        <dbReference type="ARBA" id="ARBA00022801"/>
    </source>
</evidence>
<organism evidence="2 3">
    <name type="scientific">Erythranthe guttata</name>
    <name type="common">Yellow monkey flower</name>
    <name type="synonym">Mimulus guttatus</name>
    <dbReference type="NCBI Taxonomy" id="4155"/>
    <lineage>
        <taxon>Eukaryota</taxon>
        <taxon>Viridiplantae</taxon>
        <taxon>Streptophyta</taxon>
        <taxon>Embryophyta</taxon>
        <taxon>Tracheophyta</taxon>
        <taxon>Spermatophyta</taxon>
        <taxon>Magnoliopsida</taxon>
        <taxon>eudicotyledons</taxon>
        <taxon>Gunneridae</taxon>
        <taxon>Pentapetalae</taxon>
        <taxon>asterids</taxon>
        <taxon>lamiids</taxon>
        <taxon>Lamiales</taxon>
        <taxon>Phrymaceae</taxon>
        <taxon>Erythranthe</taxon>
    </lineage>
</organism>
<dbReference type="PANTHER" id="PTHR11247:SF8">
    <property type="entry name" value="PALMITOYL-PROTEIN THIOESTERASE 1"/>
    <property type="match status" value="1"/>
</dbReference>
<evidence type="ECO:0000313" key="3">
    <source>
        <dbReference type="Proteomes" id="UP000030748"/>
    </source>
</evidence>
<keyword evidence="3" id="KW-1185">Reference proteome</keyword>
<dbReference type="SUPFAM" id="SSF53474">
    <property type="entry name" value="alpha/beta-Hydrolases"/>
    <property type="match status" value="1"/>
</dbReference>
<feature type="non-terminal residue" evidence="2">
    <location>
        <position position="54"/>
    </location>
</feature>
<keyword evidence="1" id="KW-0378">Hydrolase</keyword>
<dbReference type="AlphaFoldDB" id="A0A022PTZ8"/>
<dbReference type="STRING" id="4155.A0A022PTZ8"/>
<protein>
    <recommendedName>
        <fullName evidence="4">Palmitoyl-protein thioesterase 1</fullName>
    </recommendedName>
</protein>
<gene>
    <name evidence="2" type="ORF">MIMGU_mgv1a0236222mg</name>
</gene>